<dbReference type="AlphaFoldDB" id="A0A0D9WUZ3"/>
<reference evidence="2" key="2">
    <citation type="submission" date="2013-12" db="EMBL/GenBank/DDBJ databases">
        <authorList>
            <person name="Yu Y."/>
            <person name="Lee S."/>
            <person name="de Baynast K."/>
            <person name="Wissotski M."/>
            <person name="Liu L."/>
            <person name="Talag J."/>
            <person name="Goicoechea J."/>
            <person name="Angelova A."/>
            <person name="Jetty R."/>
            <person name="Kudrna D."/>
            <person name="Golser W."/>
            <person name="Rivera L."/>
            <person name="Zhang J."/>
            <person name="Wing R."/>
        </authorList>
    </citation>
    <scope>NUCLEOTIDE SEQUENCE</scope>
</reference>
<organism evidence="1 2">
    <name type="scientific">Leersia perrieri</name>
    <dbReference type="NCBI Taxonomy" id="77586"/>
    <lineage>
        <taxon>Eukaryota</taxon>
        <taxon>Viridiplantae</taxon>
        <taxon>Streptophyta</taxon>
        <taxon>Embryophyta</taxon>
        <taxon>Tracheophyta</taxon>
        <taxon>Spermatophyta</taxon>
        <taxon>Magnoliopsida</taxon>
        <taxon>Liliopsida</taxon>
        <taxon>Poales</taxon>
        <taxon>Poaceae</taxon>
        <taxon>BOP clade</taxon>
        <taxon>Oryzoideae</taxon>
        <taxon>Oryzeae</taxon>
        <taxon>Oryzinae</taxon>
        <taxon>Leersia</taxon>
    </lineage>
</organism>
<name>A0A0D9WUZ3_9ORYZ</name>
<reference evidence="1" key="3">
    <citation type="submission" date="2015-04" db="UniProtKB">
        <authorList>
            <consortium name="EnsemblPlants"/>
        </authorList>
    </citation>
    <scope>IDENTIFICATION</scope>
</reference>
<accession>A0A0D9WUZ3</accession>
<dbReference type="Proteomes" id="UP000032180">
    <property type="component" value="Chromosome 7"/>
</dbReference>
<keyword evidence="2" id="KW-1185">Reference proteome</keyword>
<protein>
    <submittedName>
        <fullName evidence="1">Uncharacterized protein</fullName>
    </submittedName>
</protein>
<evidence type="ECO:0000313" key="2">
    <source>
        <dbReference type="Proteomes" id="UP000032180"/>
    </source>
</evidence>
<dbReference type="Gramene" id="LPERR07G01190.1">
    <property type="protein sequence ID" value="LPERR07G01190.1"/>
    <property type="gene ID" value="LPERR07G01190"/>
</dbReference>
<reference evidence="1 2" key="1">
    <citation type="submission" date="2012-08" db="EMBL/GenBank/DDBJ databases">
        <title>Oryza genome evolution.</title>
        <authorList>
            <person name="Wing R.A."/>
        </authorList>
    </citation>
    <scope>NUCLEOTIDE SEQUENCE</scope>
</reference>
<dbReference type="EnsemblPlants" id="LPERR07G01190.1">
    <property type="protein sequence ID" value="LPERR07G01190.1"/>
    <property type="gene ID" value="LPERR07G01190"/>
</dbReference>
<proteinExistence type="predicted"/>
<sequence length="157" mass="17361">MAMALGRLSRRLSASQAAGVTRRIGVPEMMTKTTIPQSPPPLPSLLPASPWISLPGPAAQLMGRAFSSPVAASAAARVRRRIPNLQGHQHLRVICRGTDGCQSRSFYHGWINRLIHMNIQMIALSMIQIIEVLNMDAKTHLPVLGIVRWLFSTLCYW</sequence>
<dbReference type="HOGENOM" id="CLU_1680463_0_0_1"/>
<evidence type="ECO:0000313" key="1">
    <source>
        <dbReference type="EnsemblPlants" id="LPERR07G01190.1"/>
    </source>
</evidence>